<sequence length="152" mass="16337">MSEMKLSVADITKLMNEMAKTGLGKLVLEDGDFKLNLSAKRPKLAVCTSSEVQAEIPNVPVMPVADMPAESPALSGNVVEAPIVGTFYGAPAPDKAPFVTVGQQVKKGDVLFIIESMKLMNEIQSEFDGEVAEILVEDGQPVEYSQPVMVIR</sequence>
<dbReference type="NCBIfam" id="TIGR00531">
    <property type="entry name" value="BCCP"/>
    <property type="match status" value="1"/>
</dbReference>
<dbReference type="InterPro" id="IPR001249">
    <property type="entry name" value="AcCoA_biotinCC"/>
</dbReference>
<dbReference type="InterPro" id="IPR011053">
    <property type="entry name" value="Single_hybrid_motif"/>
</dbReference>
<keyword evidence="3" id="KW-0276">Fatty acid metabolism</keyword>
<keyword evidence="3" id="KW-0443">Lipid metabolism</keyword>
<reference evidence="5" key="1">
    <citation type="submission" date="2020-08" db="EMBL/GenBank/DDBJ databases">
        <title>Genome public.</title>
        <authorList>
            <person name="Liu C."/>
            <person name="Sun Q."/>
        </authorList>
    </citation>
    <scope>NUCLEOTIDE SEQUENCE</scope>
    <source>
        <strain evidence="5">NSJ-15</strain>
    </source>
</reference>
<dbReference type="PROSITE" id="PS50968">
    <property type="entry name" value="BIOTINYL_LIPOYL"/>
    <property type="match status" value="1"/>
</dbReference>
<keyword evidence="3" id="KW-0275">Fatty acid biosynthesis</keyword>
<dbReference type="AlphaFoldDB" id="A0A8J6TUK8"/>
<keyword evidence="6" id="KW-1185">Reference proteome</keyword>
<accession>A0A8J6TUK8</accession>
<evidence type="ECO:0000256" key="2">
    <source>
        <dbReference type="ARBA" id="ARBA00023267"/>
    </source>
</evidence>
<evidence type="ECO:0000313" key="5">
    <source>
        <dbReference type="EMBL" id="MBC8610633.1"/>
    </source>
</evidence>
<evidence type="ECO:0000259" key="4">
    <source>
        <dbReference type="PROSITE" id="PS50968"/>
    </source>
</evidence>
<organism evidence="5 6">
    <name type="scientific">Massiliimalia timonensis</name>
    <dbReference type="NCBI Taxonomy" id="1987501"/>
    <lineage>
        <taxon>Bacteria</taxon>
        <taxon>Bacillati</taxon>
        <taxon>Bacillota</taxon>
        <taxon>Clostridia</taxon>
        <taxon>Eubacteriales</taxon>
        <taxon>Oscillospiraceae</taxon>
        <taxon>Massiliimalia</taxon>
    </lineage>
</organism>
<name>A0A8J6TUK8_9FIRM</name>
<dbReference type="PANTHER" id="PTHR45266">
    <property type="entry name" value="OXALOACETATE DECARBOXYLASE ALPHA CHAIN"/>
    <property type="match status" value="1"/>
</dbReference>
<dbReference type="Proteomes" id="UP000632659">
    <property type="component" value="Unassembled WGS sequence"/>
</dbReference>
<gene>
    <name evidence="5" type="primary">accB</name>
    <name evidence="5" type="ORF">H8702_05785</name>
</gene>
<dbReference type="Pfam" id="PF00364">
    <property type="entry name" value="Biotin_lipoyl"/>
    <property type="match status" value="1"/>
</dbReference>
<protein>
    <recommendedName>
        <fullName evidence="1 3">Biotin carboxyl carrier protein of acetyl-CoA carboxylase</fullName>
    </recommendedName>
</protein>
<dbReference type="OrthoDB" id="9811735at2"/>
<keyword evidence="3" id="KW-0444">Lipid biosynthesis</keyword>
<dbReference type="InterPro" id="IPR050709">
    <property type="entry name" value="Biotin_Carboxyl_Carrier/Decarb"/>
</dbReference>
<dbReference type="SUPFAM" id="SSF51230">
    <property type="entry name" value="Single hybrid motif"/>
    <property type="match status" value="1"/>
</dbReference>
<proteinExistence type="predicted"/>
<keyword evidence="2 3" id="KW-0092">Biotin</keyword>
<dbReference type="UniPathway" id="UPA00094"/>
<evidence type="ECO:0000256" key="1">
    <source>
        <dbReference type="ARBA" id="ARBA00017562"/>
    </source>
</evidence>
<comment type="pathway">
    <text evidence="3">Lipid metabolism; fatty acid biosynthesis.</text>
</comment>
<dbReference type="EMBL" id="JACRTL010000002">
    <property type="protein sequence ID" value="MBC8610633.1"/>
    <property type="molecule type" value="Genomic_DNA"/>
</dbReference>
<evidence type="ECO:0000313" key="6">
    <source>
        <dbReference type="Proteomes" id="UP000632659"/>
    </source>
</evidence>
<dbReference type="FunFam" id="2.40.50.100:FF:000003">
    <property type="entry name" value="Acetyl-CoA carboxylase biotin carboxyl carrier protein"/>
    <property type="match status" value="1"/>
</dbReference>
<feature type="domain" description="Lipoyl-binding" evidence="4">
    <location>
        <begin position="76"/>
        <end position="152"/>
    </location>
</feature>
<dbReference type="PRINTS" id="PR01071">
    <property type="entry name" value="ACOABIOTINCC"/>
</dbReference>
<dbReference type="RefSeq" id="WP_093989361.1">
    <property type="nucleotide sequence ID" value="NZ_FYDD01000004.1"/>
</dbReference>
<dbReference type="GO" id="GO:0009317">
    <property type="term" value="C:acetyl-CoA carboxylase complex"/>
    <property type="evidence" value="ECO:0007669"/>
    <property type="project" value="InterPro"/>
</dbReference>
<comment type="caution">
    <text evidence="5">The sequence shown here is derived from an EMBL/GenBank/DDBJ whole genome shotgun (WGS) entry which is preliminary data.</text>
</comment>
<dbReference type="CDD" id="cd06850">
    <property type="entry name" value="biotinyl_domain"/>
    <property type="match status" value="1"/>
</dbReference>
<comment type="function">
    <text evidence="3">This protein is a component of the acetyl coenzyme A carboxylase complex; first, biotin carboxylase catalyzes the carboxylation of the carrier protein and then the transcarboxylase transfers the carboxyl group to form malonyl-CoA.</text>
</comment>
<dbReference type="InterPro" id="IPR000089">
    <property type="entry name" value="Biotin_lipoyl"/>
</dbReference>
<dbReference type="PANTHER" id="PTHR45266:SF3">
    <property type="entry name" value="OXALOACETATE DECARBOXYLASE ALPHA CHAIN"/>
    <property type="match status" value="1"/>
</dbReference>
<evidence type="ECO:0000256" key="3">
    <source>
        <dbReference type="RuleBase" id="RU364072"/>
    </source>
</evidence>
<dbReference type="GO" id="GO:0006633">
    <property type="term" value="P:fatty acid biosynthetic process"/>
    <property type="evidence" value="ECO:0007669"/>
    <property type="project" value="UniProtKB-UniPathway"/>
</dbReference>
<dbReference type="GO" id="GO:0003989">
    <property type="term" value="F:acetyl-CoA carboxylase activity"/>
    <property type="evidence" value="ECO:0007669"/>
    <property type="project" value="InterPro"/>
</dbReference>
<dbReference type="Gene3D" id="2.40.50.100">
    <property type="match status" value="1"/>
</dbReference>